<accession>A0ABU8ZLH3</accession>
<sequence length="334" mass="35869">MRGLAKKLLACCLSAAALMGMSACEGQVPKVARSSVPPVQQPDLTPKQEEAVRAKIGQVLDKANGSKDPSGLEERVTGPQLQIRSSELAIAKVTGQLNPKTTIPDKIAQTVIPGESGWPRSVFAVTTTTEDLQSNRLLVLTQDSARENYKLWGVARLFQKAELPKFPVETIAAQMGRPDDKGLKVTPAEAVNHYADLLQNPESSKFADDFAPDDFRKSMASLTDTVRRGMEANHGSQSQTFTPADGQIRVMRSSDGGDLAVAQINAVWTRQAGEGRQSLPASDSEKALFGDGHATSTMRVSYVIVVALYIPGSSSAEKIRAVGAEWQPVKVEAI</sequence>
<dbReference type="EMBL" id="JBANBB010000001">
    <property type="protein sequence ID" value="MEK0306091.1"/>
    <property type="molecule type" value="Genomic_DNA"/>
</dbReference>
<feature type="chain" id="PRO_5046867370" description="DUF8094 domain-containing protein" evidence="1">
    <location>
        <begin position="24"/>
        <end position="334"/>
    </location>
</feature>
<evidence type="ECO:0000313" key="3">
    <source>
        <dbReference type="EMBL" id="MEK0306091.1"/>
    </source>
</evidence>
<gene>
    <name evidence="3" type="ORF">V8P97_01175</name>
</gene>
<organism evidence="3 4">
    <name type="scientific">Bifidobacterium favimelis</name>
    <dbReference type="NCBI Taxonomy" id="3122979"/>
    <lineage>
        <taxon>Bacteria</taxon>
        <taxon>Bacillati</taxon>
        <taxon>Actinomycetota</taxon>
        <taxon>Actinomycetes</taxon>
        <taxon>Bifidobacteriales</taxon>
        <taxon>Bifidobacteriaceae</taxon>
        <taxon>Bifidobacterium</taxon>
    </lineage>
</organism>
<feature type="signal peptide" evidence="1">
    <location>
        <begin position="1"/>
        <end position="23"/>
    </location>
</feature>
<evidence type="ECO:0000313" key="4">
    <source>
        <dbReference type="Proteomes" id="UP001373159"/>
    </source>
</evidence>
<comment type="caution">
    <text evidence="3">The sequence shown here is derived from an EMBL/GenBank/DDBJ whole genome shotgun (WGS) entry which is preliminary data.</text>
</comment>
<dbReference type="Pfam" id="PF26366">
    <property type="entry name" value="DUF8094"/>
    <property type="match status" value="1"/>
</dbReference>
<protein>
    <recommendedName>
        <fullName evidence="2">DUF8094 domain-containing protein</fullName>
    </recommendedName>
</protein>
<dbReference type="RefSeq" id="WP_340468628.1">
    <property type="nucleotide sequence ID" value="NZ_JBANBB010000001.1"/>
</dbReference>
<dbReference type="Proteomes" id="UP001373159">
    <property type="component" value="Unassembled WGS sequence"/>
</dbReference>
<dbReference type="PROSITE" id="PS51257">
    <property type="entry name" value="PROKAR_LIPOPROTEIN"/>
    <property type="match status" value="1"/>
</dbReference>
<name>A0ABU8ZLH3_9BIFI</name>
<evidence type="ECO:0000256" key="1">
    <source>
        <dbReference type="SAM" id="SignalP"/>
    </source>
</evidence>
<proteinExistence type="predicted"/>
<keyword evidence="1" id="KW-0732">Signal</keyword>
<dbReference type="InterPro" id="IPR058407">
    <property type="entry name" value="DUF8094"/>
</dbReference>
<feature type="domain" description="DUF8094" evidence="2">
    <location>
        <begin position="44"/>
        <end position="318"/>
    </location>
</feature>
<evidence type="ECO:0000259" key="2">
    <source>
        <dbReference type="Pfam" id="PF26366"/>
    </source>
</evidence>
<keyword evidence="4" id="KW-1185">Reference proteome</keyword>
<reference evidence="3 4" key="1">
    <citation type="submission" date="2024-02" db="EMBL/GenBank/DDBJ databases">
        <title>Bifidobacterium honeyensis sp. nov., isolated from the comb honey.</title>
        <authorList>
            <person name="Liu W."/>
            <person name="Li Y."/>
        </authorList>
    </citation>
    <scope>NUCLEOTIDE SEQUENCE [LARGE SCALE GENOMIC DNA]</scope>
    <source>
        <strain evidence="3 4">IMAU50988</strain>
    </source>
</reference>